<evidence type="ECO:0000313" key="2">
    <source>
        <dbReference type="Proteomes" id="UP001162483"/>
    </source>
</evidence>
<dbReference type="PANTHER" id="PTHR22762">
    <property type="entry name" value="ALPHA-GLUCOSIDASE"/>
    <property type="match status" value="1"/>
</dbReference>
<comment type="caution">
    <text evidence="1">The sequence shown here is derived from an EMBL/GenBank/DDBJ whole genome shotgun (WGS) entry which is preliminary data.</text>
</comment>
<dbReference type="EMBL" id="CATNWA010014655">
    <property type="protein sequence ID" value="CAI9574373.1"/>
    <property type="molecule type" value="Genomic_DNA"/>
</dbReference>
<evidence type="ECO:0000313" key="1">
    <source>
        <dbReference type="EMBL" id="CAI9574373.1"/>
    </source>
</evidence>
<proteinExistence type="predicted"/>
<sequence>MGLLVALDDYGKAHGNLFWDDGENIDSIENKDYFLGTFTADKNTVSSAITTNNYLSLTNPLLLGHVYIWGPGTNAKSVSVTYGSNTDVITSFTAVNEVLQIHLTSKQYNLAQPISVTWQT</sequence>
<dbReference type="InterPro" id="IPR013780">
    <property type="entry name" value="Glyco_hydro_b"/>
</dbReference>
<keyword evidence="2" id="KW-1185">Reference proteome</keyword>
<gene>
    <name evidence="1" type="ORF">SPARVUS_LOCUS7956341</name>
</gene>
<dbReference type="Proteomes" id="UP001162483">
    <property type="component" value="Unassembled WGS sequence"/>
</dbReference>
<dbReference type="PANTHER" id="PTHR22762:SF133">
    <property type="entry name" value="P-TYPE DOMAIN-CONTAINING PROTEIN"/>
    <property type="match status" value="1"/>
</dbReference>
<dbReference type="Gene3D" id="2.60.40.1180">
    <property type="entry name" value="Golgi alpha-mannosidase II"/>
    <property type="match status" value="1"/>
</dbReference>
<accession>A0ABN9DP76</accession>
<protein>
    <submittedName>
        <fullName evidence="1">Uncharacterized protein</fullName>
    </submittedName>
</protein>
<organism evidence="1 2">
    <name type="scientific">Staurois parvus</name>
    <dbReference type="NCBI Taxonomy" id="386267"/>
    <lineage>
        <taxon>Eukaryota</taxon>
        <taxon>Metazoa</taxon>
        <taxon>Chordata</taxon>
        <taxon>Craniata</taxon>
        <taxon>Vertebrata</taxon>
        <taxon>Euteleostomi</taxon>
        <taxon>Amphibia</taxon>
        <taxon>Batrachia</taxon>
        <taxon>Anura</taxon>
        <taxon>Neobatrachia</taxon>
        <taxon>Ranoidea</taxon>
        <taxon>Ranidae</taxon>
        <taxon>Staurois</taxon>
    </lineage>
</organism>
<name>A0ABN9DP76_9NEOB</name>
<reference evidence="1" key="1">
    <citation type="submission" date="2023-05" db="EMBL/GenBank/DDBJ databases">
        <authorList>
            <person name="Stuckert A."/>
        </authorList>
    </citation>
    <scope>NUCLEOTIDE SEQUENCE</scope>
</reference>